<protein>
    <recommendedName>
        <fullName evidence="3">Nose resistant-to-fluoxetine protein N-terminal domain-containing protein</fullName>
    </recommendedName>
</protein>
<dbReference type="InterPro" id="IPR006621">
    <property type="entry name" value="Nose-resist-to-fluoxetine_N"/>
</dbReference>
<feature type="transmembrane region" description="Helical" evidence="1">
    <location>
        <begin position="426"/>
        <end position="447"/>
    </location>
</feature>
<dbReference type="Pfam" id="PF01757">
    <property type="entry name" value="Acyl_transf_3"/>
    <property type="match status" value="1"/>
</dbReference>
<keyword evidence="1" id="KW-0472">Membrane</keyword>
<feature type="transmembrane region" description="Helical" evidence="1">
    <location>
        <begin position="400"/>
        <end position="419"/>
    </location>
</feature>
<evidence type="ECO:0000256" key="1">
    <source>
        <dbReference type="SAM" id="Phobius"/>
    </source>
</evidence>
<feature type="transmembrane region" description="Helical" evidence="1">
    <location>
        <begin position="613"/>
        <end position="635"/>
    </location>
</feature>
<sequence>MIFLILLLILSGGISIQCFGLKDVMIERVSHRHSLLTNDCKRDLFALIQSLDGAFEFWGWKILDSSTKLQSGILILSDDMGKFDECINTQNMERNISGKYCLGGMILKNNTKMYNLLNVKKLHKEKAKAVTASSYVPTSLSWAGCLPSSCTSEDFEDLFNAIIEPIVPEISLTFNENTCSIKDENSEFSMGAIIAIIFFAGIFCIMILETCYDIYCRRISKEPVQFYIAFSMYTNSSKLFKMTQNSNQLECLNGLKFYSMIWVVLGHTYALALTFPSANFIDIFHWADSLHSMLLVSGTLAVDTFFVVGGTLVSYMYMQAMEKKIKFNILIYYLHRYIRLTPALGALAFVTATIYPYLGSGPLWSNVRINQEFCQENWWSTILYIQNYASIPKLCLGHGWYLAVDMQLYLVSPFILYPLRKYPRPTILGLLVIICIITGANFAMAWINHYSAILSNIYNANTNYMTDFYLKTHVRAGPWIFGIIIGYVIFEMKQGRLHFRPHKILNIFLWIWCIAALLICIFIGHHSLRTPEYSEWGNSLHIAFVRHIWSIGICWIMVACIFGYGGPIGWFLSFPVYQVFNKFAYSIYLLHYMYITLWYSTLRTSIYFSDMMMGYFFWGNMCFTCLLTYFWVLAFESPVIILEKILLGSLMKR</sequence>
<feature type="chain" id="PRO_5044847407" description="Nose resistant-to-fluoxetine protein N-terminal domain-containing protein" evidence="2">
    <location>
        <begin position="16"/>
        <end position="653"/>
    </location>
</feature>
<keyword evidence="5" id="KW-1185">Reference proteome</keyword>
<comment type="caution">
    <text evidence="4">The sequence shown here is derived from an EMBL/GenBank/DDBJ whole genome shotgun (WGS) entry which is preliminary data.</text>
</comment>
<feature type="domain" description="Nose resistant-to-fluoxetine protein N-terminal" evidence="3">
    <location>
        <begin position="37"/>
        <end position="181"/>
    </location>
</feature>
<proteinExistence type="predicted"/>
<evidence type="ECO:0000313" key="4">
    <source>
        <dbReference type="EMBL" id="KAL3267592.1"/>
    </source>
</evidence>
<accession>A0ABD2MMJ6</accession>
<keyword evidence="2" id="KW-0732">Signal</keyword>
<gene>
    <name evidence="4" type="ORF">HHI36_011710</name>
</gene>
<dbReference type="SMART" id="SM00703">
    <property type="entry name" value="NRF"/>
    <property type="match status" value="1"/>
</dbReference>
<keyword evidence="1" id="KW-0812">Transmembrane</keyword>
<feature type="transmembrane region" description="Helical" evidence="1">
    <location>
        <begin position="257"/>
        <end position="281"/>
    </location>
</feature>
<keyword evidence="1" id="KW-1133">Transmembrane helix</keyword>
<name>A0ABD2MMJ6_9CUCU</name>
<feature type="transmembrane region" description="Helical" evidence="1">
    <location>
        <begin position="583"/>
        <end position="601"/>
    </location>
</feature>
<dbReference type="PANTHER" id="PTHR11161:SF0">
    <property type="entry name" value="O-ACYLTRANSFERASE LIKE PROTEIN"/>
    <property type="match status" value="1"/>
</dbReference>
<dbReference type="InterPro" id="IPR052728">
    <property type="entry name" value="O2_lipid_transport_reg"/>
</dbReference>
<dbReference type="InterPro" id="IPR002656">
    <property type="entry name" value="Acyl_transf_3_dom"/>
</dbReference>
<evidence type="ECO:0000256" key="2">
    <source>
        <dbReference type="SAM" id="SignalP"/>
    </source>
</evidence>
<feature type="transmembrane region" description="Helical" evidence="1">
    <location>
        <begin position="548"/>
        <end position="571"/>
    </location>
</feature>
<feature type="transmembrane region" description="Helical" evidence="1">
    <location>
        <begin position="504"/>
        <end position="528"/>
    </location>
</feature>
<dbReference type="PANTHER" id="PTHR11161">
    <property type="entry name" value="O-ACYLTRANSFERASE"/>
    <property type="match status" value="1"/>
</dbReference>
<organism evidence="4 5">
    <name type="scientific">Cryptolaemus montrouzieri</name>
    <dbReference type="NCBI Taxonomy" id="559131"/>
    <lineage>
        <taxon>Eukaryota</taxon>
        <taxon>Metazoa</taxon>
        <taxon>Ecdysozoa</taxon>
        <taxon>Arthropoda</taxon>
        <taxon>Hexapoda</taxon>
        <taxon>Insecta</taxon>
        <taxon>Pterygota</taxon>
        <taxon>Neoptera</taxon>
        <taxon>Endopterygota</taxon>
        <taxon>Coleoptera</taxon>
        <taxon>Polyphaga</taxon>
        <taxon>Cucujiformia</taxon>
        <taxon>Coccinelloidea</taxon>
        <taxon>Coccinellidae</taxon>
        <taxon>Scymninae</taxon>
        <taxon>Scymnini</taxon>
        <taxon>Cryptolaemus</taxon>
    </lineage>
</organism>
<evidence type="ECO:0000313" key="5">
    <source>
        <dbReference type="Proteomes" id="UP001516400"/>
    </source>
</evidence>
<feature type="transmembrane region" description="Helical" evidence="1">
    <location>
        <begin position="188"/>
        <end position="208"/>
    </location>
</feature>
<evidence type="ECO:0000259" key="3">
    <source>
        <dbReference type="SMART" id="SM00703"/>
    </source>
</evidence>
<feature type="transmembrane region" description="Helical" evidence="1">
    <location>
        <begin position="293"/>
        <end position="317"/>
    </location>
</feature>
<feature type="transmembrane region" description="Helical" evidence="1">
    <location>
        <begin position="337"/>
        <end position="358"/>
    </location>
</feature>
<feature type="transmembrane region" description="Helical" evidence="1">
    <location>
        <begin position="476"/>
        <end position="492"/>
    </location>
</feature>
<dbReference type="EMBL" id="JABFTP020000001">
    <property type="protein sequence ID" value="KAL3267592.1"/>
    <property type="molecule type" value="Genomic_DNA"/>
</dbReference>
<dbReference type="AlphaFoldDB" id="A0ABD2MMJ6"/>
<reference evidence="4 5" key="1">
    <citation type="journal article" date="2021" name="BMC Biol.">
        <title>Horizontally acquired antibacterial genes associated with adaptive radiation of ladybird beetles.</title>
        <authorList>
            <person name="Li H.S."/>
            <person name="Tang X.F."/>
            <person name="Huang Y.H."/>
            <person name="Xu Z.Y."/>
            <person name="Chen M.L."/>
            <person name="Du X.Y."/>
            <person name="Qiu B.Y."/>
            <person name="Chen P.T."/>
            <person name="Zhang W."/>
            <person name="Slipinski A."/>
            <person name="Escalona H.E."/>
            <person name="Waterhouse R.M."/>
            <person name="Zwick A."/>
            <person name="Pang H."/>
        </authorList>
    </citation>
    <scope>NUCLEOTIDE SEQUENCE [LARGE SCALE GENOMIC DNA]</scope>
    <source>
        <strain evidence="4">SYSU2018</strain>
    </source>
</reference>
<dbReference type="Proteomes" id="UP001516400">
    <property type="component" value="Unassembled WGS sequence"/>
</dbReference>
<dbReference type="Pfam" id="PF20146">
    <property type="entry name" value="NRF"/>
    <property type="match status" value="1"/>
</dbReference>
<feature type="signal peptide" evidence="2">
    <location>
        <begin position="1"/>
        <end position="15"/>
    </location>
</feature>